<feature type="region of interest" description="Disordered" evidence="2">
    <location>
        <begin position="443"/>
        <end position="497"/>
    </location>
</feature>
<reference evidence="4" key="1">
    <citation type="journal article" date="2017" name="bioRxiv">
        <title>Comparative analysis of the genomes of Stylophora pistillata and Acropora digitifera provides evidence for extensive differences between species of corals.</title>
        <authorList>
            <person name="Voolstra C.R."/>
            <person name="Li Y."/>
            <person name="Liew Y.J."/>
            <person name="Baumgarten S."/>
            <person name="Zoccola D."/>
            <person name="Flot J.-F."/>
            <person name="Tambutte S."/>
            <person name="Allemand D."/>
            <person name="Aranda M."/>
        </authorList>
    </citation>
    <scope>NUCLEOTIDE SEQUENCE [LARGE SCALE GENOMIC DNA]</scope>
</reference>
<dbReference type="Proteomes" id="UP000225706">
    <property type="component" value="Unassembled WGS sequence"/>
</dbReference>
<evidence type="ECO:0000256" key="2">
    <source>
        <dbReference type="SAM" id="MobiDB-lite"/>
    </source>
</evidence>
<name>A0A2B4SKI4_STYPI</name>
<protein>
    <submittedName>
        <fullName evidence="3">Uncharacterized protein</fullName>
    </submittedName>
</protein>
<proteinExistence type="predicted"/>
<dbReference type="EMBL" id="LSMT01000039">
    <property type="protein sequence ID" value="PFX31194.1"/>
    <property type="molecule type" value="Genomic_DNA"/>
</dbReference>
<keyword evidence="1" id="KW-0175">Coiled coil</keyword>
<feature type="region of interest" description="Disordered" evidence="2">
    <location>
        <begin position="305"/>
        <end position="338"/>
    </location>
</feature>
<feature type="region of interest" description="Disordered" evidence="2">
    <location>
        <begin position="270"/>
        <end position="293"/>
    </location>
</feature>
<feature type="compositionally biased region" description="Polar residues" evidence="2">
    <location>
        <begin position="320"/>
        <end position="331"/>
    </location>
</feature>
<keyword evidence="4" id="KW-1185">Reference proteome</keyword>
<organism evidence="3 4">
    <name type="scientific">Stylophora pistillata</name>
    <name type="common">Smooth cauliflower coral</name>
    <dbReference type="NCBI Taxonomy" id="50429"/>
    <lineage>
        <taxon>Eukaryota</taxon>
        <taxon>Metazoa</taxon>
        <taxon>Cnidaria</taxon>
        <taxon>Anthozoa</taxon>
        <taxon>Hexacorallia</taxon>
        <taxon>Scleractinia</taxon>
        <taxon>Astrocoeniina</taxon>
        <taxon>Pocilloporidae</taxon>
        <taxon>Stylophora</taxon>
    </lineage>
</organism>
<feature type="coiled-coil region" evidence="1">
    <location>
        <begin position="94"/>
        <end position="121"/>
    </location>
</feature>
<comment type="caution">
    <text evidence="3">The sequence shown here is derived from an EMBL/GenBank/DDBJ whole genome shotgun (WGS) entry which is preliminary data.</text>
</comment>
<dbReference type="AlphaFoldDB" id="A0A2B4SKI4"/>
<evidence type="ECO:0000256" key="1">
    <source>
        <dbReference type="SAM" id="Coils"/>
    </source>
</evidence>
<sequence>MDNNKTQTLSRNPTRKLFQSTFPPMIVDYMSSADLSKHLDRQMSIHAEKYKEPKQDEEFDEVKEKKKIKRKASKLKKLPSQHGMILQGSDKRLQQSMTVVQDEEEEELDEEEQEHIRKMKEKAHDELVQGLLLLRDYYKAEYKKALQDKVDQQRRSQQLRKLKCEEEMKAAEHQQEVMQHKVVRKLPRSIVINDVQFNKGLQTDFYKMISLENQMKKEGFLNKSHEIKEFWEFITVPENLEDVLEDGQLSWERIRNFNKEHNKKALLTQDEEITSSQQAKQTSTKKFKGGTAVSTWRSTTHGIRTILTPSTPCSGVASGSRKSSAHVSNGKQKAKKTPTPTMIPIEQKFPKVEFPPLAAYRLEFGEPDPDPEEVRKQEEVNKRLQARNSLKRTLNTMFSHALANRAATLRLMDKNEDYNFENLSGASNMDEFHDLASVQFKPRTSAIKKQSARTSSGKGEKCKTDSTKSARRKAKIPESDNPDGSESRAGSLSPKEDLVVELPPLTLNQLSTRCTVREAKCLSSFWVNPMTEKKEVEQR</sequence>
<gene>
    <name evidence="3" type="ORF">AWC38_SpisGene3974</name>
</gene>
<dbReference type="OrthoDB" id="6131651at2759"/>
<feature type="compositionally biased region" description="Basic and acidic residues" evidence="2">
    <location>
        <begin position="458"/>
        <end position="468"/>
    </location>
</feature>
<accession>A0A2B4SKI4</accession>
<evidence type="ECO:0000313" key="3">
    <source>
        <dbReference type="EMBL" id="PFX31194.1"/>
    </source>
</evidence>
<evidence type="ECO:0000313" key="4">
    <source>
        <dbReference type="Proteomes" id="UP000225706"/>
    </source>
</evidence>